<evidence type="ECO:0000313" key="2">
    <source>
        <dbReference type="EMBL" id="KUO42155.1"/>
    </source>
</evidence>
<sequence>MKVPILRIPFTTEDKDFITSKIADVLDSGMLTSGKYTKEFEDLFSKFVGCKYAVTTNSCTSALEIIIRSLGIEGKSIIVPTNTFLATALAVMHSGNRVIFADSDPATFCLDPDDLKRRITEDTAAVILVHIGGIITPAYYEIKEICEKRGIYLIEDCAHAHGCSIDGKKAGTLGVAGAFSFFPTKPLVTGEGGMITTDDAELFKNACMIRNHGKNPELGGKISEFGYNYRISEITAVLGIQQLKKADKILAERRKIARWYDELLVDVKNIKRVEIPPNVISTYYKYIIYLSEEYSPIDVKRVMREKYGVALTGEVYDNLCHQEPIWQKYTYCGKLRGKEVNCKMWPKCGCDMVQDDFPGASYLSRHHVCLPLYPGLSEDDVKYVVESLDKTLNLDLKVGGRQA</sequence>
<protein>
    <recommendedName>
        <fullName evidence="4">Aminotransferase DegT</fullName>
    </recommendedName>
</protein>
<dbReference type="EMBL" id="LQMQ01000010">
    <property type="protein sequence ID" value="KUO42155.1"/>
    <property type="molecule type" value="Genomic_DNA"/>
</dbReference>
<evidence type="ECO:0000256" key="1">
    <source>
        <dbReference type="RuleBase" id="RU004508"/>
    </source>
</evidence>
<comment type="similarity">
    <text evidence="1">Belongs to the DegT/DnrJ/EryC1 family.</text>
</comment>
<dbReference type="STRING" id="1776334.APZ16_03745"/>
<dbReference type="Gene3D" id="3.40.640.10">
    <property type="entry name" value="Type I PLP-dependent aspartate aminotransferase-like (Major domain)"/>
    <property type="match status" value="1"/>
</dbReference>
<organism evidence="2 3">
    <name type="scientific">Hadarchaeum yellowstonense</name>
    <dbReference type="NCBI Taxonomy" id="1776334"/>
    <lineage>
        <taxon>Archaea</taxon>
        <taxon>Methanobacteriati</taxon>
        <taxon>Candidatus Hadarchaeota</taxon>
        <taxon>Candidatus Hadarchaeia</taxon>
        <taxon>Candidatus Hadarchaeales</taxon>
        <taxon>Candidatus Hadarchaeaceae</taxon>
        <taxon>Candidatus Hadarchaeum</taxon>
    </lineage>
</organism>
<dbReference type="InterPro" id="IPR015422">
    <property type="entry name" value="PyrdxlP-dep_Trfase_small"/>
</dbReference>
<dbReference type="Proteomes" id="UP000074294">
    <property type="component" value="Unassembled WGS sequence"/>
</dbReference>
<proteinExistence type="inferred from homology"/>
<dbReference type="InterPro" id="IPR000653">
    <property type="entry name" value="DegT/StrS_aminotransferase"/>
</dbReference>
<dbReference type="PIRSF" id="PIRSF000390">
    <property type="entry name" value="PLP_StrS"/>
    <property type="match status" value="1"/>
</dbReference>
<dbReference type="CDD" id="cd00616">
    <property type="entry name" value="AHBA_syn"/>
    <property type="match status" value="1"/>
</dbReference>
<gene>
    <name evidence="2" type="ORF">APZ16_03745</name>
</gene>
<dbReference type="GO" id="GO:0000271">
    <property type="term" value="P:polysaccharide biosynthetic process"/>
    <property type="evidence" value="ECO:0007669"/>
    <property type="project" value="TreeGrafter"/>
</dbReference>
<dbReference type="GO" id="GO:0008483">
    <property type="term" value="F:transaminase activity"/>
    <property type="evidence" value="ECO:0007669"/>
    <property type="project" value="TreeGrafter"/>
</dbReference>
<dbReference type="Pfam" id="PF01041">
    <property type="entry name" value="DegT_DnrJ_EryC1"/>
    <property type="match status" value="1"/>
</dbReference>
<dbReference type="PANTHER" id="PTHR30244:SF34">
    <property type="entry name" value="DTDP-4-AMINO-4,6-DIDEOXYGALACTOSE TRANSAMINASE"/>
    <property type="match status" value="1"/>
</dbReference>
<keyword evidence="1" id="KW-0663">Pyridoxal phosphate</keyword>
<dbReference type="InterPro" id="IPR015424">
    <property type="entry name" value="PyrdxlP-dep_Trfase"/>
</dbReference>
<dbReference type="PANTHER" id="PTHR30244">
    <property type="entry name" value="TRANSAMINASE"/>
    <property type="match status" value="1"/>
</dbReference>
<dbReference type="AlphaFoldDB" id="A0A147JZX5"/>
<accession>A0A147JZX5</accession>
<dbReference type="SUPFAM" id="SSF53383">
    <property type="entry name" value="PLP-dependent transferases"/>
    <property type="match status" value="1"/>
</dbReference>
<name>A0A147JZX5_HADYE</name>
<comment type="caution">
    <text evidence="2">The sequence shown here is derived from an EMBL/GenBank/DDBJ whole genome shotgun (WGS) entry which is preliminary data.</text>
</comment>
<dbReference type="InterPro" id="IPR015421">
    <property type="entry name" value="PyrdxlP-dep_Trfase_major"/>
</dbReference>
<dbReference type="GO" id="GO:0030170">
    <property type="term" value="F:pyridoxal phosphate binding"/>
    <property type="evidence" value="ECO:0007669"/>
    <property type="project" value="TreeGrafter"/>
</dbReference>
<dbReference type="Gene3D" id="3.90.1150.10">
    <property type="entry name" value="Aspartate Aminotransferase, domain 1"/>
    <property type="match status" value="1"/>
</dbReference>
<reference evidence="2 3" key="1">
    <citation type="journal article" date="2016" name="Nat. Microbiol.">
        <title>Genomic inference of the metabolism of cosmopolitan subsurface Archaea, Hadesarchaea.</title>
        <authorList>
            <person name="Baker B.J."/>
            <person name="Saw J.H."/>
            <person name="Lind A.E."/>
            <person name="Lazar C.S."/>
            <person name="Hinrichs K.-U."/>
            <person name="Teske A.P."/>
            <person name="Ettema T.J."/>
        </authorList>
    </citation>
    <scope>NUCLEOTIDE SEQUENCE [LARGE SCALE GENOMIC DNA]</scope>
</reference>
<evidence type="ECO:0000313" key="3">
    <source>
        <dbReference type="Proteomes" id="UP000074294"/>
    </source>
</evidence>
<evidence type="ECO:0008006" key="4">
    <source>
        <dbReference type="Google" id="ProtNLM"/>
    </source>
</evidence>